<dbReference type="EMBL" id="WMIA01000009">
    <property type="protein sequence ID" value="MTF38996.1"/>
    <property type="molecule type" value="Genomic_DNA"/>
</dbReference>
<comment type="caution">
    <text evidence="1">The sequence shown here is derived from an EMBL/GenBank/DDBJ whole genome shotgun (WGS) entry which is preliminary data.</text>
</comment>
<evidence type="ECO:0000313" key="1">
    <source>
        <dbReference type="EMBL" id="MTF38996.1"/>
    </source>
</evidence>
<sequence>MKIPFPNNFEPQKPLKIYDYQDITIIIFAKSLKPNQLSLVNLYQQGIIPPHWQLKEPVVCKPHSFQLSFHEGININVEMGKVSFSYKKKAHSNSLDIIVNNFIAKIISYQFQRFQIVFRRLITFPKGKCSGLNFINNNLLSLQESRIQVNSISPHKIQLNFVYKLENQPLLISVIDTPVIKKKNNYSGLLFRGLINDENTKRLNRNKYQDNHSGSNIISNYPKYLDFFNQIVNSYLL</sequence>
<dbReference type="RefSeq" id="WP_099435952.1">
    <property type="nucleotide sequence ID" value="NZ_WMIA01000009.1"/>
</dbReference>
<accession>A0A844GYD8</accession>
<proteinExistence type="predicted"/>
<protein>
    <submittedName>
        <fullName evidence="1">Uncharacterized protein</fullName>
    </submittedName>
</protein>
<name>A0A844GYD8_9CHRO</name>
<dbReference type="AlphaFoldDB" id="A0A844GYD8"/>
<reference evidence="1 2" key="1">
    <citation type="submission" date="2019-11" db="EMBL/GenBank/DDBJ databases">
        <title>Isolation of a new High Light Tolerant Cyanobacteria.</title>
        <authorList>
            <person name="Dobson Z."/>
            <person name="Vaughn N."/>
            <person name="Vaughn M."/>
            <person name="Fromme P."/>
            <person name="Mazor Y."/>
        </authorList>
    </citation>
    <scope>NUCLEOTIDE SEQUENCE [LARGE SCALE GENOMIC DNA]</scope>
    <source>
        <strain evidence="1 2">0216</strain>
    </source>
</reference>
<organism evidence="1 2">
    <name type="scientific">Cyanobacterium aponinum 0216</name>
    <dbReference type="NCBI Taxonomy" id="2676140"/>
    <lineage>
        <taxon>Bacteria</taxon>
        <taxon>Bacillati</taxon>
        <taxon>Cyanobacteriota</taxon>
        <taxon>Cyanophyceae</taxon>
        <taxon>Oscillatoriophycideae</taxon>
        <taxon>Chroococcales</taxon>
        <taxon>Geminocystaceae</taxon>
        <taxon>Cyanobacterium</taxon>
    </lineage>
</organism>
<gene>
    <name evidence="1" type="ORF">GGC33_08650</name>
</gene>
<evidence type="ECO:0000313" key="2">
    <source>
        <dbReference type="Proteomes" id="UP000437131"/>
    </source>
</evidence>
<dbReference type="Proteomes" id="UP000437131">
    <property type="component" value="Unassembled WGS sequence"/>
</dbReference>